<name>A0A511VEE9_9BACL</name>
<evidence type="ECO:0000256" key="1">
    <source>
        <dbReference type="SAM" id="MobiDB-lite"/>
    </source>
</evidence>
<feature type="region of interest" description="Disordered" evidence="1">
    <location>
        <begin position="319"/>
        <end position="347"/>
    </location>
</feature>
<dbReference type="PANTHER" id="PTHR30595:SF6">
    <property type="entry name" value="SCHLAFEN ALBA-2 DOMAIN-CONTAINING PROTEIN"/>
    <property type="match status" value="1"/>
</dbReference>
<dbReference type="AlphaFoldDB" id="A0A511VEE9"/>
<feature type="region of interest" description="Disordered" evidence="1">
    <location>
        <begin position="365"/>
        <end position="394"/>
    </location>
</feature>
<protein>
    <recommendedName>
        <fullName evidence="4">ATP-dependent DNA helicase RecG C-terminal domain-containing protein</fullName>
    </recommendedName>
</protein>
<evidence type="ECO:0000313" key="3">
    <source>
        <dbReference type="Proteomes" id="UP000321157"/>
    </source>
</evidence>
<sequence length="479" mass="56003">MYRKEDFHISEDAPFGVQDGLILEHYGVNELHFDSVKSYRNRFMSVKPNHPWNGLETKEFLYKIGAWGKLRDTGKEGLTLAGLLMFSEERVITEVLPHYFLEYRDDSHASYDERWSDRLTSQDGTWSGNLHDFYFMIMPRLTAGLQIPFRLRGTVRQDETAIHTALREALVNAIVHADYRGERGIVVEREKTGFTFSNPGLPRVPIPQAFTGGVSDLRNPNLCRMFLLIGLGERAGSGLFNIRQTWQDREWEIPQFLQQEAPARTTFILRMIPVEEQEKESEFRTIDDSYNKKQESVNNAIYSDNNDWESLNKEFFSVNNPENSYNKNENDSENSYNNEINSWNNDRNSYNKEIRSINKEEDTVDVASVKEYDEEEENVPVDELESEEPENPETIDEELWGIAELARKRKRLSPKVMEDMIVQLCARKPLRLKELADMLERTPDGLRNNYLAKLLRENRLRLKYPDQVNHPRQAYITVK</sequence>
<dbReference type="PANTHER" id="PTHR30595">
    <property type="entry name" value="GLPR-RELATED TRANSCRIPTIONAL REPRESSOR"/>
    <property type="match status" value="1"/>
</dbReference>
<dbReference type="InterPro" id="IPR038475">
    <property type="entry name" value="RecG_C_sf"/>
</dbReference>
<dbReference type="Proteomes" id="UP000321157">
    <property type="component" value="Unassembled WGS sequence"/>
</dbReference>
<keyword evidence="3" id="KW-1185">Reference proteome</keyword>
<dbReference type="RefSeq" id="WP_371863566.1">
    <property type="nucleotide sequence ID" value="NZ_BJXX01000144.1"/>
</dbReference>
<comment type="caution">
    <text evidence="2">The sequence shown here is derived from an EMBL/GenBank/DDBJ whole genome shotgun (WGS) entry which is preliminary data.</text>
</comment>
<dbReference type="Gene3D" id="3.30.565.60">
    <property type="match status" value="1"/>
</dbReference>
<organism evidence="2 3">
    <name type="scientific">Aneurinibacillus danicus</name>
    <dbReference type="NCBI Taxonomy" id="267746"/>
    <lineage>
        <taxon>Bacteria</taxon>
        <taxon>Bacillati</taxon>
        <taxon>Bacillota</taxon>
        <taxon>Bacilli</taxon>
        <taxon>Bacillales</taxon>
        <taxon>Paenibacillaceae</taxon>
        <taxon>Aneurinibacillus group</taxon>
        <taxon>Aneurinibacillus</taxon>
    </lineage>
</organism>
<gene>
    <name evidence="2" type="ORF">ADA01nite_31120</name>
</gene>
<proteinExistence type="predicted"/>
<reference evidence="2 3" key="1">
    <citation type="submission" date="2019-07" db="EMBL/GenBank/DDBJ databases">
        <title>Whole genome shotgun sequence of Aneurinibacillus danicus NBRC 102444.</title>
        <authorList>
            <person name="Hosoyama A."/>
            <person name="Uohara A."/>
            <person name="Ohji S."/>
            <person name="Ichikawa N."/>
        </authorList>
    </citation>
    <scope>NUCLEOTIDE SEQUENCE [LARGE SCALE GENOMIC DNA]</scope>
    <source>
        <strain evidence="2 3">NBRC 102444</strain>
    </source>
</reference>
<dbReference type="EMBL" id="BJXX01000144">
    <property type="protein sequence ID" value="GEN35652.1"/>
    <property type="molecule type" value="Genomic_DNA"/>
</dbReference>
<accession>A0A511VEE9</accession>
<evidence type="ECO:0008006" key="4">
    <source>
        <dbReference type="Google" id="ProtNLM"/>
    </source>
</evidence>
<evidence type="ECO:0000313" key="2">
    <source>
        <dbReference type="EMBL" id="GEN35652.1"/>
    </source>
</evidence>
<feature type="compositionally biased region" description="Low complexity" evidence="1">
    <location>
        <begin position="319"/>
        <end position="345"/>
    </location>
</feature>
<feature type="compositionally biased region" description="Acidic residues" evidence="1">
    <location>
        <begin position="372"/>
        <end position="394"/>
    </location>
</feature>